<dbReference type="SUPFAM" id="SSF47986">
    <property type="entry name" value="DEATH domain"/>
    <property type="match status" value="1"/>
</dbReference>
<dbReference type="GO" id="GO:0007165">
    <property type="term" value="P:signal transduction"/>
    <property type="evidence" value="ECO:0007669"/>
    <property type="project" value="InterPro"/>
</dbReference>
<dbReference type="InterPro" id="IPR011029">
    <property type="entry name" value="DEATH-like_dom_sf"/>
</dbReference>
<evidence type="ECO:0000256" key="1">
    <source>
        <dbReference type="SAM" id="Coils"/>
    </source>
</evidence>
<evidence type="ECO:0000259" key="3">
    <source>
        <dbReference type="PROSITE" id="PS50017"/>
    </source>
</evidence>
<dbReference type="SUPFAM" id="SSF53756">
    <property type="entry name" value="UDP-Glycosyltransferase/glycogen phosphorylase"/>
    <property type="match status" value="1"/>
</dbReference>
<keyword evidence="5" id="KW-1185">Reference proteome</keyword>
<sequence>MPSGTEAFGLTALEALSAGVPILITHNSGLAEALEEVLFGHGCIVHKEADWAEKIKQARKNLKTRLEEASMLRNKYKEKYCWQNQCTAFVTKLRALHSGHAEEMQQESQGKRHSAQKPMAECAEQVEQESQGKRHSAQQQVADPAKDPDQSASKKDFSSVSGKQLKAQRADKMDSYIPNKLSQHKLNLISSIQHNIYMEGFLFSTYPPPPKKNSLAVNDFKIVTESQYVTSELGVVTDDDLQTLGKAIAGKWDRLARRLPKIEEDDIEEIEDSHRTLSQRGFHMLKLWKTNNGEAADYKTLHDALVHSMVQRKDLAEKVLF</sequence>
<dbReference type="PROSITE" id="PS50017">
    <property type="entry name" value="DEATH_DOMAIN"/>
    <property type="match status" value="1"/>
</dbReference>
<dbReference type="Pfam" id="PF20706">
    <property type="entry name" value="GT4-conflict"/>
    <property type="match status" value="1"/>
</dbReference>
<accession>A0AAU9Y4A0</accession>
<dbReference type="Proteomes" id="UP001159428">
    <property type="component" value="Unassembled WGS sequence"/>
</dbReference>
<dbReference type="Gene3D" id="1.10.533.10">
    <property type="entry name" value="Death Domain, Fas"/>
    <property type="match status" value="1"/>
</dbReference>
<gene>
    <name evidence="4" type="ORF">PMEA_00006204</name>
</gene>
<evidence type="ECO:0000313" key="4">
    <source>
        <dbReference type="EMBL" id="CAH3166777.1"/>
    </source>
</evidence>
<dbReference type="AlphaFoldDB" id="A0AAU9Y4A0"/>
<proteinExistence type="predicted"/>
<dbReference type="Gene3D" id="3.40.50.2000">
    <property type="entry name" value="Glycogen Phosphorylase B"/>
    <property type="match status" value="1"/>
</dbReference>
<feature type="domain" description="Death" evidence="3">
    <location>
        <begin position="237"/>
        <end position="305"/>
    </location>
</feature>
<dbReference type="InterPro" id="IPR000488">
    <property type="entry name" value="Death_dom"/>
</dbReference>
<dbReference type="EMBL" id="CALNXJ010000142">
    <property type="protein sequence ID" value="CAH3166777.1"/>
    <property type="molecule type" value="Genomic_DNA"/>
</dbReference>
<organism evidence="4 5">
    <name type="scientific">Pocillopora meandrina</name>
    <dbReference type="NCBI Taxonomy" id="46732"/>
    <lineage>
        <taxon>Eukaryota</taxon>
        <taxon>Metazoa</taxon>
        <taxon>Cnidaria</taxon>
        <taxon>Anthozoa</taxon>
        <taxon>Hexacorallia</taxon>
        <taxon>Scleractinia</taxon>
        <taxon>Astrocoeniina</taxon>
        <taxon>Pocilloporidae</taxon>
        <taxon>Pocillopora</taxon>
    </lineage>
</organism>
<comment type="caution">
    <text evidence="4">The sequence shown here is derived from an EMBL/GenBank/DDBJ whole genome shotgun (WGS) entry which is preliminary data.</text>
</comment>
<dbReference type="CDD" id="cd01670">
    <property type="entry name" value="Death"/>
    <property type="match status" value="1"/>
</dbReference>
<protein>
    <recommendedName>
        <fullName evidence="3">Death domain-containing protein</fullName>
    </recommendedName>
</protein>
<feature type="region of interest" description="Disordered" evidence="2">
    <location>
        <begin position="100"/>
        <end position="171"/>
    </location>
</feature>
<feature type="coiled-coil region" evidence="1">
    <location>
        <begin position="52"/>
        <end position="79"/>
    </location>
</feature>
<name>A0AAU9Y4A0_9CNID</name>
<keyword evidence="1" id="KW-0175">Coiled coil</keyword>
<reference evidence="4 5" key="1">
    <citation type="submission" date="2022-05" db="EMBL/GenBank/DDBJ databases">
        <authorList>
            <consortium name="Genoscope - CEA"/>
            <person name="William W."/>
        </authorList>
    </citation>
    <scope>NUCLEOTIDE SEQUENCE [LARGE SCALE GENOMIC DNA]</scope>
</reference>
<evidence type="ECO:0000256" key="2">
    <source>
        <dbReference type="SAM" id="MobiDB-lite"/>
    </source>
</evidence>
<dbReference type="Pfam" id="PF00531">
    <property type="entry name" value="Death"/>
    <property type="match status" value="1"/>
</dbReference>
<evidence type="ECO:0000313" key="5">
    <source>
        <dbReference type="Proteomes" id="UP001159428"/>
    </source>
</evidence>
<feature type="compositionally biased region" description="Basic and acidic residues" evidence="2">
    <location>
        <begin position="144"/>
        <end position="157"/>
    </location>
</feature>